<proteinExistence type="predicted"/>
<sequence>MMSFTGAQHDSFSNVRHIGFSSRGLLRGWRTNGYQRYYRHRECPCDDFDACPRDDACRPSWLCSRGSGRSTWPTQTAYASCPNTEKR</sequence>
<evidence type="ECO:0000313" key="1">
    <source>
        <dbReference type="EMBL" id="KAK8058119.1"/>
    </source>
</evidence>
<comment type="caution">
    <text evidence="1">The sequence shown here is derived from an EMBL/GenBank/DDBJ whole genome shotgun (WGS) entry which is preliminary data.</text>
</comment>
<organism evidence="1 2">
    <name type="scientific">Apiospora phragmitis</name>
    <dbReference type="NCBI Taxonomy" id="2905665"/>
    <lineage>
        <taxon>Eukaryota</taxon>
        <taxon>Fungi</taxon>
        <taxon>Dikarya</taxon>
        <taxon>Ascomycota</taxon>
        <taxon>Pezizomycotina</taxon>
        <taxon>Sordariomycetes</taxon>
        <taxon>Xylariomycetidae</taxon>
        <taxon>Amphisphaeriales</taxon>
        <taxon>Apiosporaceae</taxon>
        <taxon>Apiospora</taxon>
    </lineage>
</organism>
<protein>
    <submittedName>
        <fullName evidence="1">Uncharacterized protein</fullName>
    </submittedName>
</protein>
<dbReference type="Proteomes" id="UP001480595">
    <property type="component" value="Unassembled WGS sequence"/>
</dbReference>
<keyword evidence="2" id="KW-1185">Reference proteome</keyword>
<dbReference type="RefSeq" id="XP_066713565.1">
    <property type="nucleotide sequence ID" value="XM_066859976.1"/>
</dbReference>
<accession>A0ABR1UGU4</accession>
<gene>
    <name evidence="1" type="ORF">PG994_008567</name>
</gene>
<reference evidence="1 2" key="1">
    <citation type="submission" date="2023-01" db="EMBL/GenBank/DDBJ databases">
        <title>Analysis of 21 Apiospora genomes using comparative genomics revels a genus with tremendous synthesis potential of carbohydrate active enzymes and secondary metabolites.</title>
        <authorList>
            <person name="Sorensen T."/>
        </authorList>
    </citation>
    <scope>NUCLEOTIDE SEQUENCE [LARGE SCALE GENOMIC DNA]</scope>
    <source>
        <strain evidence="1 2">CBS 135458</strain>
    </source>
</reference>
<dbReference type="EMBL" id="JAQQWL010000009">
    <property type="protein sequence ID" value="KAK8058119.1"/>
    <property type="molecule type" value="Genomic_DNA"/>
</dbReference>
<dbReference type="GeneID" id="92093039"/>
<evidence type="ECO:0000313" key="2">
    <source>
        <dbReference type="Proteomes" id="UP001480595"/>
    </source>
</evidence>
<name>A0ABR1UGU4_9PEZI</name>